<dbReference type="InterPro" id="IPR013341">
    <property type="entry name" value="Mandelate_racemase_N_dom"/>
</dbReference>
<dbReference type="GO" id="GO:0016836">
    <property type="term" value="F:hydro-lyase activity"/>
    <property type="evidence" value="ECO:0007669"/>
    <property type="project" value="InterPro"/>
</dbReference>
<organism evidence="7">
    <name type="scientific">marine metagenome</name>
    <dbReference type="NCBI Taxonomy" id="408172"/>
    <lineage>
        <taxon>unclassified sequences</taxon>
        <taxon>metagenomes</taxon>
        <taxon>ecological metagenomes</taxon>
    </lineage>
</organism>
<protein>
    <recommendedName>
        <fullName evidence="6">Mandelate racemase/muconate lactonizing enzyme C-terminal domain-containing protein</fullName>
    </recommendedName>
</protein>
<accession>A0A382BKL5</accession>
<dbReference type="SUPFAM" id="SSF54826">
    <property type="entry name" value="Enolase N-terminal domain-like"/>
    <property type="match status" value="1"/>
</dbReference>
<dbReference type="InterPro" id="IPR036849">
    <property type="entry name" value="Enolase-like_C_sf"/>
</dbReference>
<keyword evidence="5" id="KW-0413">Isomerase</keyword>
<dbReference type="InterPro" id="IPR034620">
    <property type="entry name" value="Cis-3-h-L-Pro_dehydratase"/>
</dbReference>
<gene>
    <name evidence="7" type="ORF">METZ01_LOCUS167230</name>
</gene>
<dbReference type="InterPro" id="IPR029065">
    <property type="entry name" value="Enolase_C-like"/>
</dbReference>
<dbReference type="InterPro" id="IPR029017">
    <property type="entry name" value="Enolase-like_N"/>
</dbReference>
<evidence type="ECO:0000256" key="2">
    <source>
        <dbReference type="ARBA" id="ARBA00008031"/>
    </source>
</evidence>
<comment type="similarity">
    <text evidence="2">Belongs to the mandelate racemase/muconate lactonizing enzyme family.</text>
</comment>
<evidence type="ECO:0000256" key="5">
    <source>
        <dbReference type="ARBA" id="ARBA00023235"/>
    </source>
</evidence>
<evidence type="ECO:0000256" key="4">
    <source>
        <dbReference type="ARBA" id="ARBA00022842"/>
    </source>
</evidence>
<dbReference type="SUPFAM" id="SSF51604">
    <property type="entry name" value="Enolase C-terminal domain-like"/>
    <property type="match status" value="1"/>
</dbReference>
<dbReference type="Gene3D" id="3.30.390.10">
    <property type="entry name" value="Enolase-like, N-terminal domain"/>
    <property type="match status" value="1"/>
</dbReference>
<dbReference type="Pfam" id="PF02746">
    <property type="entry name" value="MR_MLE_N"/>
    <property type="match status" value="1"/>
</dbReference>
<dbReference type="NCBIfam" id="NF043002">
    <property type="entry name" value="HProlDhtase"/>
    <property type="match status" value="1"/>
</dbReference>
<feature type="domain" description="Mandelate racemase/muconate lactonizing enzyme C-terminal" evidence="6">
    <location>
        <begin position="175"/>
        <end position="268"/>
    </location>
</feature>
<evidence type="ECO:0000256" key="3">
    <source>
        <dbReference type="ARBA" id="ARBA00022723"/>
    </source>
</evidence>
<name>A0A382BKL5_9ZZZZ</name>
<dbReference type="GO" id="GO:0016854">
    <property type="term" value="F:racemase and epimerase activity"/>
    <property type="evidence" value="ECO:0007669"/>
    <property type="project" value="UniProtKB-ARBA"/>
</dbReference>
<dbReference type="InterPro" id="IPR013342">
    <property type="entry name" value="Mandelate_racemase_C"/>
</dbReference>
<dbReference type="SFLD" id="SFLDF00555">
    <property type="entry name" value="cis-3-hydroxy-L-proline_dehydr"/>
    <property type="match status" value="1"/>
</dbReference>
<dbReference type="SFLD" id="SFLDG00180">
    <property type="entry name" value="muconate_cycloisomerase"/>
    <property type="match status" value="1"/>
</dbReference>
<keyword evidence="4" id="KW-0460">Magnesium</keyword>
<dbReference type="SMART" id="SM00922">
    <property type="entry name" value="MR_MLE"/>
    <property type="match status" value="1"/>
</dbReference>
<dbReference type="InterPro" id="IPR054855">
    <property type="entry name" value="HProlDhtase"/>
</dbReference>
<dbReference type="PANTHER" id="PTHR48073">
    <property type="entry name" value="O-SUCCINYLBENZOATE SYNTHASE-RELATED"/>
    <property type="match status" value="1"/>
</dbReference>
<dbReference type="FunFam" id="3.30.390.10:FF:000009">
    <property type="entry name" value="Hydrophobic dipeptide epimerase"/>
    <property type="match status" value="1"/>
</dbReference>
<dbReference type="PANTHER" id="PTHR48073:SF2">
    <property type="entry name" value="O-SUCCINYLBENZOATE SYNTHASE"/>
    <property type="match status" value="1"/>
</dbReference>
<comment type="cofactor">
    <cofactor evidence="1">
        <name>Mg(2+)</name>
        <dbReference type="ChEBI" id="CHEBI:18420"/>
    </cofactor>
</comment>
<sequence>MAAWAMFLSPVGQDAFRVDFSRISINPPRALMKIRKISVFQVDLPLHEGSYNWSDGKSVQVFDSTVVRIETDEGITGHGEVCPLGPVYLPAYAEGARTGIQLLAPALLGQDPTQLSKLNCHMDATLKGHPYVKSALDMACWDILGQATGQPVCNLLGGRYGGDFLLYRAISQEAPEAMAGKVAGYRAEGYRKFQLKVGSDPETDIERIHAVSAELQRGDVLIADANTGWLMHQAARVVRAVKNVDVYIEQPCETFEECYSIRKMTDHPFVLDESIDGLPILLRANSLQAMDVVNIKISKFGGLTKARQARDLCVSLGIAMTIEDSWGGDIITAAISHLAHSTPAELLFSSTDFNSYVTVSIADDAPQRNNGRLAASTQPGLGINPIMEALGQVVFEAD</sequence>
<dbReference type="GO" id="GO:0046872">
    <property type="term" value="F:metal ion binding"/>
    <property type="evidence" value="ECO:0007669"/>
    <property type="project" value="UniProtKB-KW"/>
</dbReference>
<reference evidence="7" key="1">
    <citation type="submission" date="2018-05" db="EMBL/GenBank/DDBJ databases">
        <authorList>
            <person name="Lanie J.A."/>
            <person name="Ng W.-L."/>
            <person name="Kazmierczak K.M."/>
            <person name="Andrzejewski T.M."/>
            <person name="Davidsen T.M."/>
            <person name="Wayne K.J."/>
            <person name="Tettelin H."/>
            <person name="Glass J.I."/>
            <person name="Rusch D."/>
            <person name="Podicherti R."/>
            <person name="Tsui H.-C.T."/>
            <person name="Winkler M.E."/>
        </authorList>
    </citation>
    <scope>NUCLEOTIDE SEQUENCE</scope>
</reference>
<proteinExistence type="inferred from homology"/>
<evidence type="ECO:0000256" key="1">
    <source>
        <dbReference type="ARBA" id="ARBA00001946"/>
    </source>
</evidence>
<keyword evidence="3" id="KW-0479">Metal-binding</keyword>
<dbReference type="Pfam" id="PF13378">
    <property type="entry name" value="MR_MLE_C"/>
    <property type="match status" value="1"/>
</dbReference>
<dbReference type="AlphaFoldDB" id="A0A382BKL5"/>
<dbReference type="Gene3D" id="3.20.20.120">
    <property type="entry name" value="Enolase-like C-terminal domain"/>
    <property type="match status" value="1"/>
</dbReference>
<dbReference type="EMBL" id="UINC01030267">
    <property type="protein sequence ID" value="SVB14376.1"/>
    <property type="molecule type" value="Genomic_DNA"/>
</dbReference>
<dbReference type="SFLD" id="SFLDS00001">
    <property type="entry name" value="Enolase"/>
    <property type="match status" value="1"/>
</dbReference>
<evidence type="ECO:0000259" key="6">
    <source>
        <dbReference type="SMART" id="SM00922"/>
    </source>
</evidence>
<evidence type="ECO:0000313" key="7">
    <source>
        <dbReference type="EMBL" id="SVB14376.1"/>
    </source>
</evidence>